<dbReference type="InterPro" id="IPR012340">
    <property type="entry name" value="NA-bd_OB-fold"/>
</dbReference>
<dbReference type="GO" id="GO:0071035">
    <property type="term" value="P:nuclear polyadenylation-dependent rRNA catabolic process"/>
    <property type="evidence" value="ECO:0007669"/>
    <property type="project" value="TreeGrafter"/>
</dbReference>
<dbReference type="InterPro" id="IPR036612">
    <property type="entry name" value="KH_dom_type_1_sf"/>
</dbReference>
<dbReference type="STRING" id="53326.A0A016VLJ5"/>
<reference evidence="5" key="1">
    <citation type="journal article" date="2015" name="Nat. Genet.">
        <title>The genome and transcriptome of the zoonotic hookworm Ancylostoma ceylanicum identify infection-specific gene families.</title>
        <authorList>
            <person name="Schwarz E.M."/>
            <person name="Hu Y."/>
            <person name="Antoshechkin I."/>
            <person name="Miller M.M."/>
            <person name="Sternberg P.W."/>
            <person name="Aroian R.V."/>
        </authorList>
    </citation>
    <scope>NUCLEOTIDE SEQUENCE</scope>
    <source>
        <strain evidence="5">HY135</strain>
    </source>
</reference>
<evidence type="ECO:0000313" key="4">
    <source>
        <dbReference type="EMBL" id="EYC27897.1"/>
    </source>
</evidence>
<feature type="domain" description="RRP4 S1" evidence="3">
    <location>
        <begin position="76"/>
        <end position="148"/>
    </location>
</feature>
<dbReference type="GO" id="GO:0000176">
    <property type="term" value="C:nuclear exosome (RNase complex)"/>
    <property type="evidence" value="ECO:0007669"/>
    <property type="project" value="TreeGrafter"/>
</dbReference>
<gene>
    <name evidence="4" type="primary">Acey_s0008.g241</name>
    <name evidence="4" type="ORF">Y032_0008g241</name>
</gene>
<protein>
    <recommendedName>
        <fullName evidence="3">RRP4 S1 domain-containing protein</fullName>
    </recommendedName>
</protein>
<dbReference type="SUPFAM" id="SSF50249">
    <property type="entry name" value="Nucleic acid-binding proteins"/>
    <property type="match status" value="1"/>
</dbReference>
<evidence type="ECO:0000256" key="2">
    <source>
        <dbReference type="ARBA" id="ARBA00022884"/>
    </source>
</evidence>
<dbReference type="Pfam" id="PF21266">
    <property type="entry name" value="S1_RRP4"/>
    <property type="match status" value="1"/>
</dbReference>
<dbReference type="PANTHER" id="PTHR21321:SF4">
    <property type="entry name" value="EXOSOME COMPLEX COMPONENT RRP4"/>
    <property type="match status" value="1"/>
</dbReference>
<dbReference type="Gene3D" id="2.40.50.100">
    <property type="match status" value="1"/>
</dbReference>
<accession>A0A016VLJ5</accession>
<dbReference type="GO" id="GO:0000467">
    <property type="term" value="P:exonucleolytic trimming to generate mature 3'-end of 5.8S rRNA from tricistronic rRNA transcript (SSU-rRNA, 5.8S rRNA, LSU-rRNA)"/>
    <property type="evidence" value="ECO:0007669"/>
    <property type="project" value="TreeGrafter"/>
</dbReference>
<keyword evidence="5" id="KW-1185">Reference proteome</keyword>
<organism evidence="4 5">
    <name type="scientific">Ancylostoma ceylanicum</name>
    <dbReference type="NCBI Taxonomy" id="53326"/>
    <lineage>
        <taxon>Eukaryota</taxon>
        <taxon>Metazoa</taxon>
        <taxon>Ecdysozoa</taxon>
        <taxon>Nematoda</taxon>
        <taxon>Chromadorea</taxon>
        <taxon>Rhabditida</taxon>
        <taxon>Rhabditina</taxon>
        <taxon>Rhabditomorpha</taxon>
        <taxon>Strongyloidea</taxon>
        <taxon>Ancylostomatidae</taxon>
        <taxon>Ancylostomatinae</taxon>
        <taxon>Ancylostoma</taxon>
    </lineage>
</organism>
<dbReference type="GO" id="GO:0071034">
    <property type="term" value="P:CUT catabolic process"/>
    <property type="evidence" value="ECO:0007669"/>
    <property type="project" value="TreeGrafter"/>
</dbReference>
<dbReference type="EMBL" id="JARK01001344">
    <property type="protein sequence ID" value="EYC27897.1"/>
    <property type="molecule type" value="Genomic_DNA"/>
</dbReference>
<dbReference type="Proteomes" id="UP000024635">
    <property type="component" value="Unassembled WGS sequence"/>
</dbReference>
<evidence type="ECO:0000256" key="1">
    <source>
        <dbReference type="ARBA" id="ARBA00022835"/>
    </source>
</evidence>
<name>A0A016VLJ5_9BILA</name>
<dbReference type="OrthoDB" id="1650at2759"/>
<comment type="caution">
    <text evidence="4">The sequence shown here is derived from an EMBL/GenBank/DDBJ whole genome shotgun (WGS) entry which is preliminary data.</text>
</comment>
<evidence type="ECO:0000313" key="5">
    <source>
        <dbReference type="Proteomes" id="UP000024635"/>
    </source>
</evidence>
<dbReference type="GO" id="GO:0071038">
    <property type="term" value="P:TRAMP-dependent tRNA surveillance pathway"/>
    <property type="evidence" value="ECO:0007669"/>
    <property type="project" value="TreeGrafter"/>
</dbReference>
<evidence type="ECO:0000259" key="3">
    <source>
        <dbReference type="Pfam" id="PF21266"/>
    </source>
</evidence>
<dbReference type="GO" id="GO:0071051">
    <property type="term" value="P:poly(A)-dependent snoRNA 3'-end processing"/>
    <property type="evidence" value="ECO:0007669"/>
    <property type="project" value="TreeGrafter"/>
</dbReference>
<sequence>MSVIVTGPPSPRHQRQFNKSWNSWMDIVYCGKILSTDSDALSGCGTKITRNGLLATVSGLKKQFNKFYMVESNKSKYVPKRGDVVVGRVVRVQKTCWKLDVNHRLSANFRLENMNLPGGALRRRHPEDELSMGESFNIGDLAVAELQQVGARGNVELHCRDRDHGKLGHGILVEVWPSLIKLEKQNLHELYGVKVIIARNGFLWISPGVSSAHVYGEEPGVGVVVPVEKRSRMVRIAACVRLLAKGHICIRAKTIVNAYKLSLEYHVKDLARPDIQNALISKLGQLLPEQAGHQAETF</sequence>
<proteinExistence type="predicted"/>
<dbReference type="GO" id="GO:0034475">
    <property type="term" value="P:U4 snRNA 3'-end processing"/>
    <property type="evidence" value="ECO:0007669"/>
    <property type="project" value="TreeGrafter"/>
</dbReference>
<dbReference type="PANTHER" id="PTHR21321">
    <property type="entry name" value="PNAS-3 RELATED"/>
    <property type="match status" value="1"/>
</dbReference>
<dbReference type="SUPFAM" id="SSF54791">
    <property type="entry name" value="Eukaryotic type KH-domain (KH-domain type I)"/>
    <property type="match status" value="1"/>
</dbReference>
<dbReference type="GO" id="GO:0000177">
    <property type="term" value="C:cytoplasmic exosome (RNase complex)"/>
    <property type="evidence" value="ECO:0007669"/>
    <property type="project" value="TreeGrafter"/>
</dbReference>
<dbReference type="Gene3D" id="2.40.50.140">
    <property type="entry name" value="Nucleic acid-binding proteins"/>
    <property type="match status" value="1"/>
</dbReference>
<dbReference type="AlphaFoldDB" id="A0A016VLJ5"/>
<dbReference type="InterPro" id="IPR048565">
    <property type="entry name" value="S1_RRP4"/>
</dbReference>
<dbReference type="GO" id="GO:0003723">
    <property type="term" value="F:RNA binding"/>
    <property type="evidence" value="ECO:0007669"/>
    <property type="project" value="UniProtKB-KW"/>
</dbReference>
<dbReference type="InterPro" id="IPR026699">
    <property type="entry name" value="Exosome_RNA_bind1/RRP40/RRP4"/>
</dbReference>
<keyword evidence="2" id="KW-0694">RNA-binding</keyword>
<keyword evidence="1" id="KW-0271">Exosome</keyword>